<evidence type="ECO:0000313" key="3">
    <source>
        <dbReference type="Proteomes" id="UP000245910"/>
    </source>
</evidence>
<feature type="compositionally biased region" description="Low complexity" evidence="1">
    <location>
        <begin position="41"/>
        <end position="51"/>
    </location>
</feature>
<evidence type="ECO:0000256" key="1">
    <source>
        <dbReference type="SAM" id="MobiDB-lite"/>
    </source>
</evidence>
<accession>A0A2L2TNT3</accession>
<dbReference type="EMBL" id="LN649229">
    <property type="protein sequence ID" value="CEI66457.1"/>
    <property type="molecule type" value="Genomic_DNA"/>
</dbReference>
<dbReference type="STRING" id="56646.A0A2L2TNT3"/>
<evidence type="ECO:0000313" key="2">
    <source>
        <dbReference type="EMBL" id="CEI66457.1"/>
    </source>
</evidence>
<dbReference type="AlphaFoldDB" id="A0A2L2TNT3"/>
<keyword evidence="3" id="KW-1185">Reference proteome</keyword>
<name>A0A2L2TNT3_9HYPO</name>
<reference evidence="3" key="1">
    <citation type="submission" date="2014-10" db="EMBL/GenBank/DDBJ databases">
        <authorList>
            <person name="King R."/>
        </authorList>
    </citation>
    <scope>NUCLEOTIDE SEQUENCE [LARGE SCALE GENOMIC DNA]</scope>
    <source>
        <strain evidence="3">A3/5</strain>
    </source>
</reference>
<proteinExistence type="predicted"/>
<organism evidence="2 3">
    <name type="scientific">Fusarium venenatum</name>
    <dbReference type="NCBI Taxonomy" id="56646"/>
    <lineage>
        <taxon>Eukaryota</taxon>
        <taxon>Fungi</taxon>
        <taxon>Dikarya</taxon>
        <taxon>Ascomycota</taxon>
        <taxon>Pezizomycotina</taxon>
        <taxon>Sordariomycetes</taxon>
        <taxon>Hypocreomycetidae</taxon>
        <taxon>Hypocreales</taxon>
        <taxon>Nectriaceae</taxon>
        <taxon>Fusarium</taxon>
    </lineage>
</organism>
<protein>
    <recommendedName>
        <fullName evidence="4">Peroxin 11C</fullName>
    </recommendedName>
</protein>
<dbReference type="OrthoDB" id="10005898at2759"/>
<dbReference type="Proteomes" id="UP000245910">
    <property type="component" value="Chromosome I"/>
</dbReference>
<sequence>MTETETVIAVESPAEAFAIPSAEPVVADSLPASELEKSYTKTENTNTNVKKSSQKSSPLARLLKSPSAIDDFILHLSRVIKTRQGTDTVLLFTTYVARLIGAILQIMGRTTLRHSARKVVEMAFKTPPSSSVVLSTVTAPPLATLALGLSKNIQGFTNMMGEWRTMNRFWGVIGTYFEARDLILRLRGEMIDEKGEKVPAPNRVNIAFMTVQILCNFVYNFGEGACWLTCKGATNLSEKTSAKLGLLAARSWSVWVALELVRLLIERARRTPSGDITTEEEWKMNWKANFLGTLPWMPLSAHWGTEQGLMPEIAVAAIATWPATVMMKSLWRQTA</sequence>
<evidence type="ECO:0008006" key="4">
    <source>
        <dbReference type="Google" id="ProtNLM"/>
    </source>
</evidence>
<feature type="region of interest" description="Disordered" evidence="1">
    <location>
        <begin position="38"/>
        <end position="57"/>
    </location>
</feature>